<dbReference type="InterPro" id="IPR011990">
    <property type="entry name" value="TPR-like_helical_dom_sf"/>
</dbReference>
<dbReference type="NCBIfam" id="TIGR00756">
    <property type="entry name" value="PPR"/>
    <property type="match status" value="1"/>
</dbReference>
<feature type="repeat" description="PPR" evidence="5">
    <location>
        <begin position="740"/>
        <end position="774"/>
    </location>
</feature>
<dbReference type="Gene3D" id="1.25.40.10">
    <property type="entry name" value="Tetratricopeptide repeat domain"/>
    <property type="match status" value="2"/>
</dbReference>
<name>A0A9W4UM99_9PLEO</name>
<dbReference type="OrthoDB" id="185373at2759"/>
<keyword evidence="8" id="KW-1185">Reference proteome</keyword>
<dbReference type="EMBL" id="CAOQHR010000008">
    <property type="protein sequence ID" value="CAI6338560.1"/>
    <property type="molecule type" value="Genomic_DNA"/>
</dbReference>
<feature type="compositionally biased region" description="Basic residues" evidence="6">
    <location>
        <begin position="147"/>
        <end position="156"/>
    </location>
</feature>
<proteinExistence type="inferred from homology"/>
<comment type="similarity">
    <text evidence="1">Belongs to the CCM1 family.</text>
</comment>
<evidence type="ECO:0000256" key="6">
    <source>
        <dbReference type="SAM" id="MobiDB-lite"/>
    </source>
</evidence>
<comment type="caution">
    <text evidence="7">The sequence shown here is derived from an EMBL/GenBank/DDBJ whole genome shotgun (WGS) entry which is preliminary data.</text>
</comment>
<dbReference type="PANTHER" id="PTHR47447">
    <property type="entry name" value="OS03G0856100 PROTEIN"/>
    <property type="match status" value="1"/>
</dbReference>
<feature type="region of interest" description="Disordered" evidence="6">
    <location>
        <begin position="828"/>
        <end position="855"/>
    </location>
</feature>
<evidence type="ECO:0000256" key="5">
    <source>
        <dbReference type="PROSITE-ProRule" id="PRU00708"/>
    </source>
</evidence>
<dbReference type="PROSITE" id="PS51375">
    <property type="entry name" value="PPR"/>
    <property type="match status" value="2"/>
</dbReference>
<reference evidence="7" key="1">
    <citation type="submission" date="2023-01" db="EMBL/GenBank/DDBJ databases">
        <authorList>
            <person name="Van Ghelder C."/>
            <person name="Rancurel C."/>
        </authorList>
    </citation>
    <scope>NUCLEOTIDE SEQUENCE</scope>
    <source>
        <strain evidence="7">CNCM I-4278</strain>
    </source>
</reference>
<dbReference type="AlphaFoldDB" id="A0A9W4UM99"/>
<feature type="repeat" description="PPR" evidence="5">
    <location>
        <begin position="514"/>
        <end position="548"/>
    </location>
</feature>
<dbReference type="Pfam" id="PF13041">
    <property type="entry name" value="PPR_2"/>
    <property type="match status" value="2"/>
</dbReference>
<dbReference type="PANTHER" id="PTHR47447:SF23">
    <property type="entry name" value="PENTACOTRIPEPTIDE-REPEAT REGION OF PRORP DOMAIN-CONTAINING PROTEIN"/>
    <property type="match status" value="1"/>
</dbReference>
<comment type="subunit">
    <text evidence="4">Binds to mitochondrial small subunit 15S rRNA.</text>
</comment>
<dbReference type="InterPro" id="IPR002885">
    <property type="entry name" value="PPR_rpt"/>
</dbReference>
<organism evidence="7 8">
    <name type="scientific">Periconia digitata</name>
    <dbReference type="NCBI Taxonomy" id="1303443"/>
    <lineage>
        <taxon>Eukaryota</taxon>
        <taxon>Fungi</taxon>
        <taxon>Dikarya</taxon>
        <taxon>Ascomycota</taxon>
        <taxon>Pezizomycotina</taxon>
        <taxon>Dothideomycetes</taxon>
        <taxon>Pleosporomycetidae</taxon>
        <taxon>Pleosporales</taxon>
        <taxon>Massarineae</taxon>
        <taxon>Periconiaceae</taxon>
        <taxon>Periconia</taxon>
    </lineage>
</organism>
<evidence type="ECO:0000256" key="3">
    <source>
        <dbReference type="ARBA" id="ARBA00044493"/>
    </source>
</evidence>
<evidence type="ECO:0000256" key="2">
    <source>
        <dbReference type="ARBA" id="ARBA00022737"/>
    </source>
</evidence>
<keyword evidence="2" id="KW-0677">Repeat</keyword>
<comment type="function">
    <text evidence="3">Regulates mitochondrial small subunit maturation by controlling 15S rRNA 5'-end processing. Localizes to the 5' precursor of the 15S rRNA in a position that is subsequently occupied by mS47 in the mature yeast mtSSU. Uses structure and sequence-specific RNA recognition, binding to a single-stranded region of the precursor and specifically recognizing bases -6 to -1. The exchange of Ccm1 for mS47 is coupled to the irreversible removal of precursor rRNA that is accompanied by conformational changes of the mitoribosomal proteins uS5m and mS26. These conformational changes signal completion of 5'-end rRNA processing through protection of the mature 5'-end of the 15S rRNA and stabilization of mS47. The removal of the 5' precursor together with the dissociation of Ccm1 may be catalyzed by the 5'-3' exoribonuclease Pet127. Involved in the specific removal of group I introns in mitochondrial encoded transcripts.</text>
</comment>
<sequence length="923" mass="107974">MPRACVPNARFLAHADSPLLPLLAPRFFAETPCRNVAKEQQIKTRQGQNSIAWNRSLRCKVASHNHGNLDHGPAHCTKDVTVRRQRGSTSSWLSHDSSNNCVFRSSSQSALALRYADISTFARRQLRYFSVQRAALNSQATASHDSAHHRYHRRHGERGPADKNASSAGMPATRKPRRLVQTSELFHKRRMAALKALHRRLRPFRKLASQVDYQVTMLDGEYRSLRRRYLNYSRKKNEFLSLDGENGRLEHPVCRLKAFAWLDRRKFPRIKRRTHQIWLMHNRHCSSWAKTLFQDVSAGDTQQVLEGWRRFKQHTRVRNWPYLLFYLTHFRPFHALLFIRVLTQQPEFDTSKLDMIADSLSHVSTVLSDLPLRDGEDVTTIVPTFYYFFRDHCKSAPAIFPQNFYFRIAKLAETEDLKRVMDLLQERKVFLTFETLLQFANAFANAGEQEYALRCLHSVKFRAKNKQQAHEIVNLERFRWSCALMLRKSSDGGRNYHDMHRIIAAILGMGVKLDTLLYNVMMQNTMEAGDYTTAFQIYNSLSDHGLIPDEYTYSTMLHGCTTTAEPAKFIDFAEHCFHKAKEMRNPWLAADYLYYYDVCSFRGIDQPKEHDFDRLVRVYAQFFSMRPLELLFPRRFQQYTARNDEDGTTPFTPMDPPPMALYLLLNIRIRIDMHISIHRVLDTYENVRRLVSEGTDPHIIAMGAQLAIWNSFLLAFCQHSHFIYASRIIEDMRAHNPQPTLVSWTILMQGFYKAKQPKAAERVYDWMLRHGIKPSQYTHNTLLIEYARSQRIDELSQIMTHMDDEELDPTVLSVFTKITDRRKLVEAMKESKRRKEENERITKEQTDQRKAERWRSLRESQDLAITAPMELDSVVRQDDEKEQEQKRVARWRSMYASLGLGATSPSNFEPLVTQDEGQSDPEN</sequence>
<protein>
    <submittedName>
        <fullName evidence="7">Uncharacterized protein</fullName>
    </submittedName>
</protein>
<evidence type="ECO:0000313" key="7">
    <source>
        <dbReference type="EMBL" id="CAI6338560.1"/>
    </source>
</evidence>
<evidence type="ECO:0000256" key="1">
    <source>
        <dbReference type="ARBA" id="ARBA00006192"/>
    </source>
</evidence>
<gene>
    <name evidence="7" type="ORF">PDIGIT_LOCUS11690</name>
</gene>
<feature type="region of interest" description="Disordered" evidence="6">
    <location>
        <begin position="139"/>
        <end position="179"/>
    </location>
</feature>
<feature type="region of interest" description="Disordered" evidence="6">
    <location>
        <begin position="899"/>
        <end position="923"/>
    </location>
</feature>
<evidence type="ECO:0000313" key="8">
    <source>
        <dbReference type="Proteomes" id="UP001152607"/>
    </source>
</evidence>
<accession>A0A9W4UM99</accession>
<evidence type="ECO:0000256" key="4">
    <source>
        <dbReference type="ARBA" id="ARBA00044511"/>
    </source>
</evidence>
<dbReference type="Proteomes" id="UP001152607">
    <property type="component" value="Unassembled WGS sequence"/>
</dbReference>